<keyword evidence="2" id="KW-1185">Reference proteome</keyword>
<comment type="caution">
    <text evidence="1">The sequence shown here is derived from an EMBL/GenBank/DDBJ whole genome shotgun (WGS) entry which is preliminary data.</text>
</comment>
<accession>A0A8J5WEW0</accession>
<name>A0A8J5WEW0_ZIZPA</name>
<organism evidence="1 2">
    <name type="scientific">Zizania palustris</name>
    <name type="common">Northern wild rice</name>
    <dbReference type="NCBI Taxonomy" id="103762"/>
    <lineage>
        <taxon>Eukaryota</taxon>
        <taxon>Viridiplantae</taxon>
        <taxon>Streptophyta</taxon>
        <taxon>Embryophyta</taxon>
        <taxon>Tracheophyta</taxon>
        <taxon>Spermatophyta</taxon>
        <taxon>Magnoliopsida</taxon>
        <taxon>Liliopsida</taxon>
        <taxon>Poales</taxon>
        <taxon>Poaceae</taxon>
        <taxon>BOP clade</taxon>
        <taxon>Oryzoideae</taxon>
        <taxon>Oryzeae</taxon>
        <taxon>Zizaniinae</taxon>
        <taxon>Zizania</taxon>
    </lineage>
</organism>
<dbReference type="EMBL" id="JAAALK010000082">
    <property type="protein sequence ID" value="KAG8088670.1"/>
    <property type="molecule type" value="Genomic_DNA"/>
</dbReference>
<dbReference type="Proteomes" id="UP000729402">
    <property type="component" value="Unassembled WGS sequence"/>
</dbReference>
<protein>
    <submittedName>
        <fullName evidence="1">Uncharacterized protein</fullName>
    </submittedName>
</protein>
<sequence>MSRNNVTFLQKSTLQEAKDVCPELATVWRSGSASGTVTTPGCVPPLPSADAAPSPCHCARPASPEPCWSQSPPRSALLGVCTLATDYASAASRRLPALRPRVSHLHRARATTASVAAGPTLAAATTGPALAIAVAVATAIGPALAVATSPPPEPPNGKGERG</sequence>
<proteinExistence type="predicted"/>
<dbReference type="AlphaFoldDB" id="A0A8J5WEW0"/>
<evidence type="ECO:0000313" key="1">
    <source>
        <dbReference type="EMBL" id="KAG8088670.1"/>
    </source>
</evidence>
<reference evidence="1" key="1">
    <citation type="journal article" date="2021" name="bioRxiv">
        <title>Whole Genome Assembly and Annotation of Northern Wild Rice, Zizania palustris L., Supports a Whole Genome Duplication in the Zizania Genus.</title>
        <authorList>
            <person name="Haas M."/>
            <person name="Kono T."/>
            <person name="Macchietto M."/>
            <person name="Millas R."/>
            <person name="McGilp L."/>
            <person name="Shao M."/>
            <person name="Duquette J."/>
            <person name="Hirsch C.N."/>
            <person name="Kimball J."/>
        </authorList>
    </citation>
    <scope>NUCLEOTIDE SEQUENCE</scope>
    <source>
        <tissue evidence="1">Fresh leaf tissue</tissue>
    </source>
</reference>
<reference evidence="1" key="2">
    <citation type="submission" date="2021-02" db="EMBL/GenBank/DDBJ databases">
        <authorList>
            <person name="Kimball J.A."/>
            <person name="Haas M.W."/>
            <person name="Macchietto M."/>
            <person name="Kono T."/>
            <person name="Duquette J."/>
            <person name="Shao M."/>
        </authorList>
    </citation>
    <scope>NUCLEOTIDE SEQUENCE</scope>
    <source>
        <tissue evidence="1">Fresh leaf tissue</tissue>
    </source>
</reference>
<gene>
    <name evidence="1" type="ORF">GUJ93_ZPchr0010g8477</name>
</gene>
<evidence type="ECO:0000313" key="2">
    <source>
        <dbReference type="Proteomes" id="UP000729402"/>
    </source>
</evidence>